<proteinExistence type="predicted"/>
<gene>
    <name evidence="1" type="ORF">METZ01_LOCUS211940</name>
</gene>
<evidence type="ECO:0000313" key="1">
    <source>
        <dbReference type="EMBL" id="SVB59086.1"/>
    </source>
</evidence>
<sequence>MPFDIMPIKNMTLTELRSKRDKLYDPEFVLIEKLAGVDIANTKFVVENEIRFRESIPHTTRPADFIKDKY</sequence>
<accession>A0A382F7R4</accession>
<name>A0A382F7R4_9ZZZZ</name>
<protein>
    <submittedName>
        <fullName evidence="1">Uncharacterized protein</fullName>
    </submittedName>
</protein>
<dbReference type="EMBL" id="UINC01048494">
    <property type="protein sequence ID" value="SVB59086.1"/>
    <property type="molecule type" value="Genomic_DNA"/>
</dbReference>
<dbReference type="AlphaFoldDB" id="A0A382F7R4"/>
<reference evidence="1" key="1">
    <citation type="submission" date="2018-05" db="EMBL/GenBank/DDBJ databases">
        <authorList>
            <person name="Lanie J.A."/>
            <person name="Ng W.-L."/>
            <person name="Kazmierczak K.M."/>
            <person name="Andrzejewski T.M."/>
            <person name="Davidsen T.M."/>
            <person name="Wayne K.J."/>
            <person name="Tettelin H."/>
            <person name="Glass J.I."/>
            <person name="Rusch D."/>
            <person name="Podicherti R."/>
            <person name="Tsui H.-C.T."/>
            <person name="Winkler M.E."/>
        </authorList>
    </citation>
    <scope>NUCLEOTIDE SEQUENCE</scope>
</reference>
<organism evidence="1">
    <name type="scientific">marine metagenome</name>
    <dbReference type="NCBI Taxonomy" id="408172"/>
    <lineage>
        <taxon>unclassified sequences</taxon>
        <taxon>metagenomes</taxon>
        <taxon>ecological metagenomes</taxon>
    </lineage>
</organism>